<protein>
    <recommendedName>
        <fullName evidence="2">CRAL-TRIO domain-containing protein</fullName>
    </recommendedName>
</protein>
<proteinExistence type="predicted"/>
<accession>A0A7S1BZQ8</accession>
<dbReference type="PROSITE" id="PS50191">
    <property type="entry name" value="CRAL_TRIO"/>
    <property type="match status" value="1"/>
</dbReference>
<dbReference type="PANTHER" id="PTHR45824">
    <property type="entry name" value="GH16843P"/>
    <property type="match status" value="1"/>
</dbReference>
<gene>
    <name evidence="3" type="ORF">CHYS00102_LOCUS29117</name>
</gene>
<dbReference type="SUPFAM" id="SSF52087">
    <property type="entry name" value="CRAL/TRIO domain"/>
    <property type="match status" value="1"/>
</dbReference>
<keyword evidence="1" id="KW-0812">Transmembrane</keyword>
<dbReference type="InterPro" id="IPR001251">
    <property type="entry name" value="CRAL-TRIO_dom"/>
</dbReference>
<dbReference type="Pfam" id="PF00650">
    <property type="entry name" value="CRAL_TRIO"/>
    <property type="match status" value="1"/>
</dbReference>
<keyword evidence="1" id="KW-1133">Transmembrane helix</keyword>
<keyword evidence="1" id="KW-0472">Membrane</keyword>
<evidence type="ECO:0000259" key="2">
    <source>
        <dbReference type="PROSITE" id="PS50191"/>
    </source>
</evidence>
<reference evidence="3" key="1">
    <citation type="submission" date="2021-01" db="EMBL/GenBank/DDBJ databases">
        <authorList>
            <person name="Corre E."/>
            <person name="Pelletier E."/>
            <person name="Niang G."/>
            <person name="Scheremetjew M."/>
            <person name="Finn R."/>
            <person name="Kale V."/>
            <person name="Holt S."/>
            <person name="Cochrane G."/>
            <person name="Meng A."/>
            <person name="Brown T."/>
            <person name="Cohen L."/>
        </authorList>
    </citation>
    <scope>NUCLEOTIDE SEQUENCE</scope>
    <source>
        <strain evidence="3">308</strain>
    </source>
</reference>
<feature type="transmembrane region" description="Helical" evidence="1">
    <location>
        <begin position="21"/>
        <end position="41"/>
    </location>
</feature>
<name>A0A7S1BZQ8_9STRA</name>
<dbReference type="InterPro" id="IPR052578">
    <property type="entry name" value="PI_Transfer_CRAL-TRIO"/>
</dbReference>
<sequence length="438" mass="50287">MRTEGTKKNKTPDSPRVTGVSFVYSVIYILLFTLAGTSIPWSAKLCNMKEIGDSHVSQRTLKAFCSGTSAFFAQTERFFPNNAITTLVWKKHPSEAASENIEKLGLKKKFAFPLKIKTQRKDGGKKNKIQNKLKTFLQVFRRKKWKENNAPSSTQQLIKKMREDIYSNYGGRAAIRKRAESVPWGGTFPFSLDDERILYSYLKIMKWPQDLVTKFPYNQPCSKGCPARFSIENTLRYRETFKPWLLTQAMIDESRDGWFYIRGVTKEGNPIVWYRVGKHSIDDPDSYIRVLFYNLEKATAESMKSSNGKDSGKYSIFIDVADFSTSKLPSFQYVKKIFALMQDHLPNRLKAITILNLSTPAQLFYNLCKPLLHEDVQRKISVPPKKEKLRLMEMQKLVQNEYIPTWLGGKDAFVFSSDSYYGLPTASNQEVLPVLNAG</sequence>
<dbReference type="EMBL" id="HBFR01039837">
    <property type="protein sequence ID" value="CAD8901898.1"/>
    <property type="molecule type" value="Transcribed_RNA"/>
</dbReference>
<dbReference type="InterPro" id="IPR036865">
    <property type="entry name" value="CRAL-TRIO_dom_sf"/>
</dbReference>
<dbReference type="PANTHER" id="PTHR45824:SF29">
    <property type="entry name" value="GH16843P"/>
    <property type="match status" value="1"/>
</dbReference>
<dbReference type="AlphaFoldDB" id="A0A7S1BZQ8"/>
<dbReference type="Gene3D" id="3.40.525.10">
    <property type="entry name" value="CRAL-TRIO lipid binding domain"/>
    <property type="match status" value="1"/>
</dbReference>
<evidence type="ECO:0000313" key="3">
    <source>
        <dbReference type="EMBL" id="CAD8901898.1"/>
    </source>
</evidence>
<feature type="domain" description="CRAL-TRIO" evidence="2">
    <location>
        <begin position="247"/>
        <end position="415"/>
    </location>
</feature>
<dbReference type="SMART" id="SM00516">
    <property type="entry name" value="SEC14"/>
    <property type="match status" value="1"/>
</dbReference>
<evidence type="ECO:0000256" key="1">
    <source>
        <dbReference type="SAM" id="Phobius"/>
    </source>
</evidence>
<organism evidence="3">
    <name type="scientific">Corethron hystrix</name>
    <dbReference type="NCBI Taxonomy" id="216773"/>
    <lineage>
        <taxon>Eukaryota</taxon>
        <taxon>Sar</taxon>
        <taxon>Stramenopiles</taxon>
        <taxon>Ochrophyta</taxon>
        <taxon>Bacillariophyta</taxon>
        <taxon>Coscinodiscophyceae</taxon>
        <taxon>Corethrophycidae</taxon>
        <taxon>Corethrales</taxon>
        <taxon>Corethraceae</taxon>
        <taxon>Corethron</taxon>
    </lineage>
</organism>
<dbReference type="GO" id="GO:0008526">
    <property type="term" value="F:phosphatidylinositol transfer activity"/>
    <property type="evidence" value="ECO:0007669"/>
    <property type="project" value="TreeGrafter"/>
</dbReference>
<dbReference type="CDD" id="cd00170">
    <property type="entry name" value="SEC14"/>
    <property type="match status" value="1"/>
</dbReference>